<sequence>MMQTKTTNPILFFEEAKKGTFISTDRINLLHNIAKTFFHAFDDRNKLNINFICTHNSRRSQIAQVWSFLATEYFELENIFSFSGGTEVTAFHRNTVRTLQEVGFEFNVIDFSHQNPKYLITFNKTKKSIIGYSKVYDDSENNFPYIAITTCDSADENCPFIPDAIERFHLPFIDPKTSDNTPLTSETYLKTNQQIAAEVFIIFKEFKTLLEQN</sequence>
<dbReference type="EMBL" id="CAXJIO010000016">
    <property type="protein sequence ID" value="CAL2104313.1"/>
    <property type="molecule type" value="Genomic_DNA"/>
</dbReference>
<proteinExistence type="predicted"/>
<keyword evidence="2" id="KW-1185">Reference proteome</keyword>
<evidence type="ECO:0000313" key="2">
    <source>
        <dbReference type="Proteomes" id="UP001497527"/>
    </source>
</evidence>
<dbReference type="Gene3D" id="3.40.50.2300">
    <property type="match status" value="1"/>
</dbReference>
<dbReference type="InterPro" id="IPR036196">
    <property type="entry name" value="Ptyr_pPase_sf"/>
</dbReference>
<dbReference type="RefSeq" id="WP_348718616.1">
    <property type="nucleotide sequence ID" value="NZ_CAXJIO010000016.1"/>
</dbReference>
<comment type="caution">
    <text evidence="1">The sequence shown here is derived from an EMBL/GenBank/DDBJ whole genome shotgun (WGS) entry which is preliminary data.</text>
</comment>
<organism evidence="1 2">
    <name type="scientific">Tenacibaculum polynesiense</name>
    <dbReference type="NCBI Taxonomy" id="3137857"/>
    <lineage>
        <taxon>Bacteria</taxon>
        <taxon>Pseudomonadati</taxon>
        <taxon>Bacteroidota</taxon>
        <taxon>Flavobacteriia</taxon>
        <taxon>Flavobacteriales</taxon>
        <taxon>Flavobacteriaceae</taxon>
        <taxon>Tenacibaculum</taxon>
    </lineage>
</organism>
<dbReference type="Proteomes" id="UP001497527">
    <property type="component" value="Unassembled WGS sequence"/>
</dbReference>
<name>A0ABP1F1B4_9FLAO</name>
<reference evidence="1 2" key="1">
    <citation type="submission" date="2024-05" db="EMBL/GenBank/DDBJ databases">
        <authorList>
            <person name="Duchaud E."/>
        </authorList>
    </citation>
    <scope>NUCLEOTIDE SEQUENCE [LARGE SCALE GENOMIC DNA]</scope>
    <source>
        <strain evidence="1">Ena-SAMPLE-TAB-13-05-2024-13:56:06:370-140308</strain>
    </source>
</reference>
<protein>
    <submittedName>
        <fullName evidence="1">Arsenate reductase</fullName>
    </submittedName>
</protein>
<dbReference type="SUPFAM" id="SSF52788">
    <property type="entry name" value="Phosphotyrosine protein phosphatases I"/>
    <property type="match status" value="1"/>
</dbReference>
<accession>A0ABP1F1B4</accession>
<evidence type="ECO:0000313" key="1">
    <source>
        <dbReference type="EMBL" id="CAL2104313.1"/>
    </source>
</evidence>
<dbReference type="PANTHER" id="PTHR43428:SF1">
    <property type="entry name" value="ARSENATE REDUCTASE"/>
    <property type="match status" value="1"/>
</dbReference>
<gene>
    <name evidence="1" type="ORF">T190423A01A_70006</name>
</gene>
<dbReference type="PANTHER" id="PTHR43428">
    <property type="entry name" value="ARSENATE REDUCTASE"/>
    <property type="match status" value="1"/>
</dbReference>